<dbReference type="SUPFAM" id="SSF142906">
    <property type="entry name" value="YjbR-like"/>
    <property type="match status" value="1"/>
</dbReference>
<sequence length="132" mass="15121">MAHPRVVDPEHPLIERVRAISLALPEAVEVEAWGRPTFRAAKPIFVHVSATIERPFSIVLKTDPEEHRALVEDGRFYGVPYYSRDRWIGADLDQPDTDWQLLAELIETSYRQVANRRQLAALDALRPDHADD</sequence>
<protein>
    <recommendedName>
        <fullName evidence="3">MmcQ/YjbR family DNA-binding protein</fullName>
    </recommendedName>
</protein>
<dbReference type="RefSeq" id="WP_344295296.1">
    <property type="nucleotide sequence ID" value="NZ_BAAANJ010000005.1"/>
</dbReference>
<gene>
    <name evidence="1" type="ORF">GCM10009749_16290</name>
</gene>
<name>A0ABN2M4P1_9MICO</name>
<reference evidence="1 2" key="1">
    <citation type="journal article" date="2019" name="Int. J. Syst. Evol. Microbiol.">
        <title>The Global Catalogue of Microorganisms (GCM) 10K type strain sequencing project: providing services to taxonomists for standard genome sequencing and annotation.</title>
        <authorList>
            <consortium name="The Broad Institute Genomics Platform"/>
            <consortium name="The Broad Institute Genome Sequencing Center for Infectious Disease"/>
            <person name="Wu L."/>
            <person name="Ma J."/>
        </authorList>
    </citation>
    <scope>NUCLEOTIDE SEQUENCE [LARGE SCALE GENOMIC DNA]</scope>
    <source>
        <strain evidence="1 2">JCM 14322</strain>
    </source>
</reference>
<accession>A0ABN2M4P1</accession>
<dbReference type="Proteomes" id="UP001500002">
    <property type="component" value="Unassembled WGS sequence"/>
</dbReference>
<dbReference type="Gene3D" id="3.90.1150.30">
    <property type="match status" value="1"/>
</dbReference>
<organism evidence="1 2">
    <name type="scientific">Agromyces neolithicus</name>
    <dbReference type="NCBI Taxonomy" id="269420"/>
    <lineage>
        <taxon>Bacteria</taxon>
        <taxon>Bacillati</taxon>
        <taxon>Actinomycetota</taxon>
        <taxon>Actinomycetes</taxon>
        <taxon>Micrococcales</taxon>
        <taxon>Microbacteriaceae</taxon>
        <taxon>Agromyces</taxon>
    </lineage>
</organism>
<keyword evidence="2" id="KW-1185">Reference proteome</keyword>
<dbReference type="InterPro" id="IPR058532">
    <property type="entry name" value="YjbR/MT2646/Rv2570-like"/>
</dbReference>
<dbReference type="Pfam" id="PF04237">
    <property type="entry name" value="YjbR"/>
    <property type="match status" value="1"/>
</dbReference>
<evidence type="ECO:0000313" key="1">
    <source>
        <dbReference type="EMBL" id="GAA1808589.1"/>
    </source>
</evidence>
<evidence type="ECO:0008006" key="3">
    <source>
        <dbReference type="Google" id="ProtNLM"/>
    </source>
</evidence>
<proteinExistence type="predicted"/>
<dbReference type="InterPro" id="IPR038056">
    <property type="entry name" value="YjbR-like_sf"/>
</dbReference>
<evidence type="ECO:0000313" key="2">
    <source>
        <dbReference type="Proteomes" id="UP001500002"/>
    </source>
</evidence>
<comment type="caution">
    <text evidence="1">The sequence shown here is derived from an EMBL/GenBank/DDBJ whole genome shotgun (WGS) entry which is preliminary data.</text>
</comment>
<dbReference type="EMBL" id="BAAANJ010000005">
    <property type="protein sequence ID" value="GAA1808589.1"/>
    <property type="molecule type" value="Genomic_DNA"/>
</dbReference>